<dbReference type="GO" id="GO:0005737">
    <property type="term" value="C:cytoplasm"/>
    <property type="evidence" value="ECO:0007669"/>
    <property type="project" value="TreeGrafter"/>
</dbReference>
<feature type="domain" description="RING-type" evidence="3">
    <location>
        <begin position="377"/>
        <end position="416"/>
    </location>
</feature>
<reference evidence="4 5" key="1">
    <citation type="submission" date="2016-11" db="EMBL/GenBank/DDBJ databases">
        <title>The macronuclear genome of Stentor coeruleus: a giant cell with tiny introns.</title>
        <authorList>
            <person name="Slabodnick M."/>
            <person name="Ruby J.G."/>
            <person name="Reiff S.B."/>
            <person name="Swart E.C."/>
            <person name="Gosai S."/>
            <person name="Prabakaran S."/>
            <person name="Witkowska E."/>
            <person name="Larue G.E."/>
            <person name="Fisher S."/>
            <person name="Freeman R.M."/>
            <person name="Gunawardena J."/>
            <person name="Chu W."/>
            <person name="Stover N.A."/>
            <person name="Gregory B.D."/>
            <person name="Nowacki M."/>
            <person name="Derisi J."/>
            <person name="Roy S.W."/>
            <person name="Marshall W.F."/>
            <person name="Sood P."/>
        </authorList>
    </citation>
    <scope>NUCLEOTIDE SEQUENCE [LARGE SCALE GENOMIC DNA]</scope>
    <source>
        <strain evidence="4">WM001</strain>
    </source>
</reference>
<keyword evidence="2" id="KW-0812">Transmembrane</keyword>
<dbReference type="InterPro" id="IPR001841">
    <property type="entry name" value="Znf_RING"/>
</dbReference>
<keyword evidence="2" id="KW-1133">Transmembrane helix</keyword>
<dbReference type="GO" id="GO:0061630">
    <property type="term" value="F:ubiquitin protein ligase activity"/>
    <property type="evidence" value="ECO:0007669"/>
    <property type="project" value="UniProtKB-EC"/>
</dbReference>
<feature type="transmembrane region" description="Helical" evidence="2">
    <location>
        <begin position="189"/>
        <end position="213"/>
    </location>
</feature>
<organism evidence="4 5">
    <name type="scientific">Stentor coeruleus</name>
    <dbReference type="NCBI Taxonomy" id="5963"/>
    <lineage>
        <taxon>Eukaryota</taxon>
        <taxon>Sar</taxon>
        <taxon>Alveolata</taxon>
        <taxon>Ciliophora</taxon>
        <taxon>Postciliodesmatophora</taxon>
        <taxon>Heterotrichea</taxon>
        <taxon>Heterotrichida</taxon>
        <taxon>Stentoridae</taxon>
        <taxon>Stentor</taxon>
    </lineage>
</organism>
<keyword evidence="1" id="KW-0862">Zinc</keyword>
<feature type="transmembrane region" description="Helical" evidence="2">
    <location>
        <begin position="269"/>
        <end position="294"/>
    </location>
</feature>
<feature type="transmembrane region" description="Helical" evidence="2">
    <location>
        <begin position="124"/>
        <end position="143"/>
    </location>
</feature>
<dbReference type="Pfam" id="PF13920">
    <property type="entry name" value="zf-C3HC4_3"/>
    <property type="match status" value="1"/>
</dbReference>
<keyword evidence="5" id="KW-1185">Reference proteome</keyword>
<dbReference type="EMBL" id="MPUH01001416">
    <property type="protein sequence ID" value="OMJ67913.1"/>
    <property type="molecule type" value="Genomic_DNA"/>
</dbReference>
<keyword evidence="2" id="KW-0472">Membrane</keyword>
<gene>
    <name evidence="4" type="ORF">SteCoe_34808</name>
</gene>
<dbReference type="Gene3D" id="3.30.40.10">
    <property type="entry name" value="Zinc/RING finger domain, C3HC4 (zinc finger)"/>
    <property type="match status" value="1"/>
</dbReference>
<dbReference type="AlphaFoldDB" id="A0A1R2ATQ7"/>
<dbReference type="SUPFAM" id="SSF57850">
    <property type="entry name" value="RING/U-box"/>
    <property type="match status" value="1"/>
</dbReference>
<evidence type="ECO:0000256" key="2">
    <source>
        <dbReference type="SAM" id="Phobius"/>
    </source>
</evidence>
<comment type="caution">
    <text evidence="4">The sequence shown here is derived from an EMBL/GenBank/DDBJ whole genome shotgun (WGS) entry which is preliminary data.</text>
</comment>
<feature type="transmembrane region" description="Helical" evidence="2">
    <location>
        <begin position="234"/>
        <end position="257"/>
    </location>
</feature>
<dbReference type="GO" id="GO:0016567">
    <property type="term" value="P:protein ubiquitination"/>
    <property type="evidence" value="ECO:0007669"/>
    <property type="project" value="TreeGrafter"/>
</dbReference>
<protein>
    <recommendedName>
        <fullName evidence="3">RING-type domain-containing protein</fullName>
    </recommendedName>
</protein>
<accession>A0A1R2ATQ7</accession>
<dbReference type="Proteomes" id="UP000187209">
    <property type="component" value="Unassembled WGS sequence"/>
</dbReference>
<dbReference type="PANTHER" id="PTHR22996:SF0">
    <property type="entry name" value="RE60872P-RELATED"/>
    <property type="match status" value="1"/>
</dbReference>
<feature type="transmembrane region" description="Helical" evidence="2">
    <location>
        <begin position="163"/>
        <end position="183"/>
    </location>
</feature>
<dbReference type="PANTHER" id="PTHR22996">
    <property type="entry name" value="MAHOGUNIN"/>
    <property type="match status" value="1"/>
</dbReference>
<name>A0A1R2ATQ7_9CILI</name>
<dbReference type="OrthoDB" id="3045089at2759"/>
<evidence type="ECO:0000259" key="3">
    <source>
        <dbReference type="PROSITE" id="PS50089"/>
    </source>
</evidence>
<keyword evidence="1" id="KW-0863">Zinc-finger</keyword>
<dbReference type="InterPro" id="IPR045194">
    <property type="entry name" value="MGRN1/RNF157-like"/>
</dbReference>
<evidence type="ECO:0000256" key="1">
    <source>
        <dbReference type="PROSITE-ProRule" id="PRU00175"/>
    </source>
</evidence>
<sequence length="445" mass="51395">MSDSNQLAIELPSDNVIANRQDEDRQLAERNRQDVIAQIRIWYEYFLLASGFLLLLRISYSSSLPKLVPFALLTTYETTWIARLLKKLRLSQQGNSSRYLCKDLFVVVCNFLFFLLLTLHAANIGIFFVLTCIPLYFCNFVTLMKKSEYNSKCKDFASRSESAFRWILSITILFSGLKSLNLIDWKWHFVFWPIWVLVVSLGLIGIAQIIHAGKVAYKAIKGMATCIDAICPIWMVYFCIGCGICIGNLFFEFLLYYEDGRSKRISDALVIMLLYFIGLFVLTFLFNNILITWFERYFYSGRVIMYNNQMFIPPLTNISTSQIIIEIKDHPQKMLKMSSIFYVSLDENYDDQHEENKSEVDFNSVNIDGSIENGKTCSICCEKEADAIIMNCGHGGICFDCSCEIVKKTKKCHICRTVIEKIYQFKPYNSSEVEVVRAIRYCIGQ</sequence>
<proteinExistence type="predicted"/>
<keyword evidence="1" id="KW-0479">Metal-binding</keyword>
<dbReference type="GO" id="GO:0008270">
    <property type="term" value="F:zinc ion binding"/>
    <property type="evidence" value="ECO:0007669"/>
    <property type="project" value="UniProtKB-KW"/>
</dbReference>
<evidence type="ECO:0000313" key="4">
    <source>
        <dbReference type="EMBL" id="OMJ67913.1"/>
    </source>
</evidence>
<dbReference type="InterPro" id="IPR013083">
    <property type="entry name" value="Znf_RING/FYVE/PHD"/>
</dbReference>
<dbReference type="PROSITE" id="PS50089">
    <property type="entry name" value="ZF_RING_2"/>
    <property type="match status" value="1"/>
</dbReference>
<evidence type="ECO:0000313" key="5">
    <source>
        <dbReference type="Proteomes" id="UP000187209"/>
    </source>
</evidence>
<feature type="transmembrane region" description="Helical" evidence="2">
    <location>
        <begin position="41"/>
        <end position="60"/>
    </location>
</feature>